<dbReference type="InterPro" id="IPR011993">
    <property type="entry name" value="PH-like_dom_sf"/>
</dbReference>
<organism evidence="1 2">
    <name type="scientific">Ladona fulva</name>
    <name type="common">Scarce chaser dragonfly</name>
    <name type="synonym">Libellula fulva</name>
    <dbReference type="NCBI Taxonomy" id="123851"/>
    <lineage>
        <taxon>Eukaryota</taxon>
        <taxon>Metazoa</taxon>
        <taxon>Ecdysozoa</taxon>
        <taxon>Arthropoda</taxon>
        <taxon>Hexapoda</taxon>
        <taxon>Insecta</taxon>
        <taxon>Pterygota</taxon>
        <taxon>Palaeoptera</taxon>
        <taxon>Odonata</taxon>
        <taxon>Epiprocta</taxon>
        <taxon>Anisoptera</taxon>
        <taxon>Libelluloidea</taxon>
        <taxon>Libellulidae</taxon>
        <taxon>Ladona</taxon>
    </lineage>
</organism>
<name>A0A8K0JUH6_LADFU</name>
<dbReference type="Gene3D" id="2.30.29.30">
    <property type="entry name" value="Pleckstrin-homology domain (PH domain)/Phosphotyrosine-binding domain (PTB)"/>
    <property type="match status" value="1"/>
</dbReference>
<keyword evidence="2" id="KW-1185">Reference proteome</keyword>
<evidence type="ECO:0008006" key="3">
    <source>
        <dbReference type="Google" id="ProtNLM"/>
    </source>
</evidence>
<sequence length="84" mass="9708">MYAHVSQHPFQCHAFVCDSKNSARRLTYVLAAAFQEYSQYLKEQEANMGDSEAVKRKRAIKKFAIDLRTPEQIEQDLKEPDSEA</sequence>
<dbReference type="EMBL" id="KZ308147">
    <property type="protein sequence ID" value="KAG8222917.1"/>
    <property type="molecule type" value="Genomic_DNA"/>
</dbReference>
<dbReference type="Proteomes" id="UP000792457">
    <property type="component" value="Unassembled WGS sequence"/>
</dbReference>
<evidence type="ECO:0000313" key="2">
    <source>
        <dbReference type="Proteomes" id="UP000792457"/>
    </source>
</evidence>
<comment type="caution">
    <text evidence="1">The sequence shown here is derived from an EMBL/GenBank/DDBJ whole genome shotgun (WGS) entry which is preliminary data.</text>
</comment>
<reference evidence="1" key="2">
    <citation type="submission" date="2017-10" db="EMBL/GenBank/DDBJ databases">
        <title>Ladona fulva Genome sequencing and assembly.</title>
        <authorList>
            <person name="Murali S."/>
            <person name="Richards S."/>
            <person name="Bandaranaike D."/>
            <person name="Bellair M."/>
            <person name="Blankenburg K."/>
            <person name="Chao H."/>
            <person name="Dinh H."/>
            <person name="Doddapaneni H."/>
            <person name="Dugan-Rocha S."/>
            <person name="Elkadiri S."/>
            <person name="Gnanaolivu R."/>
            <person name="Hernandez B."/>
            <person name="Skinner E."/>
            <person name="Javaid M."/>
            <person name="Lee S."/>
            <person name="Li M."/>
            <person name="Ming W."/>
            <person name="Munidasa M."/>
            <person name="Muniz J."/>
            <person name="Nguyen L."/>
            <person name="Hughes D."/>
            <person name="Osuji N."/>
            <person name="Pu L.-L."/>
            <person name="Puazo M."/>
            <person name="Qu C."/>
            <person name="Quiroz J."/>
            <person name="Raj R."/>
            <person name="Weissenberger G."/>
            <person name="Xin Y."/>
            <person name="Zou X."/>
            <person name="Han Y."/>
            <person name="Worley K."/>
            <person name="Muzny D."/>
            <person name="Gibbs R."/>
        </authorList>
    </citation>
    <scope>NUCLEOTIDE SEQUENCE</scope>
    <source>
        <strain evidence="1">Sampled in the wild</strain>
    </source>
</reference>
<dbReference type="SUPFAM" id="SSF50729">
    <property type="entry name" value="PH domain-like"/>
    <property type="match status" value="1"/>
</dbReference>
<accession>A0A8K0JUH6</accession>
<gene>
    <name evidence="1" type="ORF">J437_LFUL000211</name>
</gene>
<dbReference type="OrthoDB" id="9994289at2759"/>
<dbReference type="AlphaFoldDB" id="A0A8K0JUH6"/>
<proteinExistence type="predicted"/>
<reference evidence="1" key="1">
    <citation type="submission" date="2013-04" db="EMBL/GenBank/DDBJ databases">
        <authorList>
            <person name="Qu J."/>
            <person name="Murali S.C."/>
            <person name="Bandaranaike D."/>
            <person name="Bellair M."/>
            <person name="Blankenburg K."/>
            <person name="Chao H."/>
            <person name="Dinh H."/>
            <person name="Doddapaneni H."/>
            <person name="Downs B."/>
            <person name="Dugan-Rocha S."/>
            <person name="Elkadiri S."/>
            <person name="Gnanaolivu R.D."/>
            <person name="Hernandez B."/>
            <person name="Javaid M."/>
            <person name="Jayaseelan J.C."/>
            <person name="Lee S."/>
            <person name="Li M."/>
            <person name="Ming W."/>
            <person name="Munidasa M."/>
            <person name="Muniz J."/>
            <person name="Nguyen L."/>
            <person name="Ongeri F."/>
            <person name="Osuji N."/>
            <person name="Pu L.-L."/>
            <person name="Puazo M."/>
            <person name="Qu C."/>
            <person name="Quiroz J."/>
            <person name="Raj R."/>
            <person name="Weissenberger G."/>
            <person name="Xin Y."/>
            <person name="Zou X."/>
            <person name="Han Y."/>
            <person name="Richards S."/>
            <person name="Worley K."/>
            <person name="Muzny D."/>
            <person name="Gibbs R."/>
        </authorList>
    </citation>
    <scope>NUCLEOTIDE SEQUENCE</scope>
    <source>
        <strain evidence="1">Sampled in the wild</strain>
    </source>
</reference>
<protein>
    <recommendedName>
        <fullName evidence="3">PID domain-containing protein</fullName>
    </recommendedName>
</protein>
<evidence type="ECO:0000313" key="1">
    <source>
        <dbReference type="EMBL" id="KAG8222917.1"/>
    </source>
</evidence>